<dbReference type="Gene3D" id="3.10.450.50">
    <property type="match status" value="1"/>
</dbReference>
<dbReference type="InterPro" id="IPR037401">
    <property type="entry name" value="SnoaL-like"/>
</dbReference>
<reference evidence="2 3" key="1">
    <citation type="submission" date="2023-09" db="EMBL/GenBank/DDBJ databases">
        <authorList>
            <person name="Rey-Velasco X."/>
        </authorList>
    </citation>
    <scope>NUCLEOTIDE SEQUENCE [LARGE SCALE GENOMIC DNA]</scope>
    <source>
        <strain evidence="2 3">F117</strain>
    </source>
</reference>
<dbReference type="Proteomes" id="UP001262582">
    <property type="component" value="Unassembled WGS sequence"/>
</dbReference>
<keyword evidence="3" id="KW-1185">Reference proteome</keyword>
<name>A0ABU3D788_9FLAO</name>
<dbReference type="SUPFAM" id="SSF54427">
    <property type="entry name" value="NTF2-like"/>
    <property type="match status" value="1"/>
</dbReference>
<dbReference type="InterPro" id="IPR032710">
    <property type="entry name" value="NTF2-like_dom_sf"/>
</dbReference>
<comment type="caution">
    <text evidence="2">The sequence shown here is derived from an EMBL/GenBank/DDBJ whole genome shotgun (WGS) entry which is preliminary data.</text>
</comment>
<sequence length="122" mass="14046">MSEQGKEIIEKFYECFYTDPDVIKNYLHPDAELTWNSSTGLRLMNYNDISAFAAEMGGSYESLRIDVTKIIQEGEEVVIDFTYHVNTIENPDEEIPLAHFIAIWKLEKDKLKSGHQISQLAD</sequence>
<evidence type="ECO:0000313" key="2">
    <source>
        <dbReference type="EMBL" id="MDT0677239.1"/>
    </source>
</evidence>
<proteinExistence type="predicted"/>
<evidence type="ECO:0000259" key="1">
    <source>
        <dbReference type="Pfam" id="PF12680"/>
    </source>
</evidence>
<dbReference type="RefSeq" id="WP_311503584.1">
    <property type="nucleotide sequence ID" value="NZ_JAVRHK010000008.1"/>
</dbReference>
<protein>
    <submittedName>
        <fullName evidence="2">Nuclear transport factor 2 family protein</fullName>
    </submittedName>
</protein>
<dbReference type="EMBL" id="JAVRHK010000008">
    <property type="protein sequence ID" value="MDT0677239.1"/>
    <property type="molecule type" value="Genomic_DNA"/>
</dbReference>
<accession>A0ABU3D788</accession>
<organism evidence="2 3">
    <name type="scientific">Autumnicola musiva</name>
    <dbReference type="NCBI Taxonomy" id="3075589"/>
    <lineage>
        <taxon>Bacteria</taxon>
        <taxon>Pseudomonadati</taxon>
        <taxon>Bacteroidota</taxon>
        <taxon>Flavobacteriia</taxon>
        <taxon>Flavobacteriales</taxon>
        <taxon>Flavobacteriaceae</taxon>
        <taxon>Autumnicola</taxon>
    </lineage>
</organism>
<gene>
    <name evidence="2" type="ORF">RM539_11690</name>
</gene>
<dbReference type="Pfam" id="PF12680">
    <property type="entry name" value="SnoaL_2"/>
    <property type="match status" value="1"/>
</dbReference>
<feature type="domain" description="SnoaL-like" evidence="1">
    <location>
        <begin position="10"/>
        <end position="111"/>
    </location>
</feature>
<evidence type="ECO:0000313" key="3">
    <source>
        <dbReference type="Proteomes" id="UP001262582"/>
    </source>
</evidence>